<evidence type="ECO:0000313" key="3">
    <source>
        <dbReference type="Proteomes" id="UP000765509"/>
    </source>
</evidence>
<name>A0A9Q3JSM6_9BASI</name>
<feature type="compositionally biased region" description="Acidic residues" evidence="1">
    <location>
        <begin position="12"/>
        <end position="23"/>
    </location>
</feature>
<evidence type="ECO:0000313" key="2">
    <source>
        <dbReference type="EMBL" id="MBW0568628.1"/>
    </source>
</evidence>
<protein>
    <submittedName>
        <fullName evidence="2">Uncharacterized protein</fullName>
    </submittedName>
</protein>
<gene>
    <name evidence="2" type="ORF">O181_108343</name>
</gene>
<comment type="caution">
    <text evidence="2">The sequence shown here is derived from an EMBL/GenBank/DDBJ whole genome shotgun (WGS) entry which is preliminary data.</text>
</comment>
<sequence>MPQRSGRFFSLDDSDSSDSDPVEEQLIPMSCSDIQPIPLTSTSTLPMDSKLVQEQHFPSDFDMASPAFSSFLKNPSKFVSHVPKL</sequence>
<organism evidence="2 3">
    <name type="scientific">Austropuccinia psidii MF-1</name>
    <dbReference type="NCBI Taxonomy" id="1389203"/>
    <lineage>
        <taxon>Eukaryota</taxon>
        <taxon>Fungi</taxon>
        <taxon>Dikarya</taxon>
        <taxon>Basidiomycota</taxon>
        <taxon>Pucciniomycotina</taxon>
        <taxon>Pucciniomycetes</taxon>
        <taxon>Pucciniales</taxon>
        <taxon>Sphaerophragmiaceae</taxon>
        <taxon>Austropuccinia</taxon>
    </lineage>
</organism>
<reference evidence="2" key="1">
    <citation type="submission" date="2021-03" db="EMBL/GenBank/DDBJ databases">
        <title>Draft genome sequence of rust myrtle Austropuccinia psidii MF-1, a brazilian biotype.</title>
        <authorList>
            <person name="Quecine M.C."/>
            <person name="Pachon D.M.R."/>
            <person name="Bonatelli M.L."/>
            <person name="Correr F.H."/>
            <person name="Franceschini L.M."/>
            <person name="Leite T.F."/>
            <person name="Margarido G.R.A."/>
            <person name="Almeida C.A."/>
            <person name="Ferrarezi J.A."/>
            <person name="Labate C.A."/>
        </authorList>
    </citation>
    <scope>NUCLEOTIDE SEQUENCE</scope>
    <source>
        <strain evidence="2">MF-1</strain>
    </source>
</reference>
<feature type="region of interest" description="Disordered" evidence="1">
    <location>
        <begin position="1"/>
        <end position="23"/>
    </location>
</feature>
<proteinExistence type="predicted"/>
<dbReference type="AlphaFoldDB" id="A0A9Q3JSM6"/>
<keyword evidence="3" id="KW-1185">Reference proteome</keyword>
<accession>A0A9Q3JSM6</accession>
<dbReference type="EMBL" id="AVOT02082981">
    <property type="protein sequence ID" value="MBW0568628.1"/>
    <property type="molecule type" value="Genomic_DNA"/>
</dbReference>
<dbReference type="Proteomes" id="UP000765509">
    <property type="component" value="Unassembled WGS sequence"/>
</dbReference>
<evidence type="ECO:0000256" key="1">
    <source>
        <dbReference type="SAM" id="MobiDB-lite"/>
    </source>
</evidence>